<dbReference type="SUPFAM" id="SSF53474">
    <property type="entry name" value="alpha/beta-Hydrolases"/>
    <property type="match status" value="1"/>
</dbReference>
<keyword evidence="3" id="KW-0645">Protease</keyword>
<dbReference type="Gene3D" id="3.40.50.1820">
    <property type="entry name" value="alpha/beta hydrolase"/>
    <property type="match status" value="1"/>
</dbReference>
<comment type="caution">
    <text evidence="6">The sequence shown here is derived from an EMBL/GenBank/DDBJ whole genome shotgun (WGS) entry which is preliminary data.</text>
</comment>
<dbReference type="EMBL" id="PDNA01000238">
    <property type="protein sequence ID" value="PGH01332.1"/>
    <property type="molecule type" value="Genomic_DNA"/>
</dbReference>
<evidence type="ECO:0000313" key="7">
    <source>
        <dbReference type="Proteomes" id="UP000224634"/>
    </source>
</evidence>
<dbReference type="STRING" id="1447883.A0A2B7WXU7"/>
<proteinExistence type="inferred from homology"/>
<accession>A0A2B7WXU7</accession>
<dbReference type="Proteomes" id="UP000224634">
    <property type="component" value="Unassembled WGS sequence"/>
</dbReference>
<reference evidence="6 7" key="1">
    <citation type="submission" date="2017-10" db="EMBL/GenBank/DDBJ databases">
        <title>Comparative genomics in systemic dimorphic fungi from Ajellomycetaceae.</title>
        <authorList>
            <person name="Munoz J.F."/>
            <person name="Mcewen J.G."/>
            <person name="Clay O.K."/>
            <person name="Cuomo C.A."/>
        </authorList>
    </citation>
    <scope>NUCLEOTIDE SEQUENCE [LARGE SCALE GENOMIC DNA]</scope>
    <source>
        <strain evidence="6 7">UAMH7299</strain>
    </source>
</reference>
<dbReference type="InterPro" id="IPR029058">
    <property type="entry name" value="AB_hydrolase_fold"/>
</dbReference>
<dbReference type="AlphaFoldDB" id="A0A2B7WXU7"/>
<evidence type="ECO:0000256" key="5">
    <source>
        <dbReference type="ARBA" id="ARBA00023180"/>
    </source>
</evidence>
<evidence type="ECO:0000256" key="2">
    <source>
        <dbReference type="ARBA" id="ARBA00022645"/>
    </source>
</evidence>
<dbReference type="OrthoDB" id="443318at2759"/>
<comment type="similarity">
    <text evidence="1">Belongs to the peptidase S10 family.</text>
</comment>
<name>A0A2B7WXU7_POLH7</name>
<dbReference type="GO" id="GO:0006508">
    <property type="term" value="P:proteolysis"/>
    <property type="evidence" value="ECO:0007669"/>
    <property type="project" value="UniProtKB-KW"/>
</dbReference>
<sequence length="154" mass="17575">MEMDRFYGSLGPTSQPIPNPYSWANLINMIRVNLPAMTGFSPGPSTVKDEIDVANQFMDLWRHFVDLFGSYVPYVASQMLDAEDERYFKVSGVQINDPWVNDEDVTMNAPAAEAMNYFQSVFALNDSFMADINKHANDCGYKRISPRWHLHTLP</sequence>
<gene>
    <name evidence="6" type="ORF">AJ80_09022</name>
</gene>
<dbReference type="Pfam" id="PF00450">
    <property type="entry name" value="Peptidase_S10"/>
    <property type="match status" value="1"/>
</dbReference>
<dbReference type="InterPro" id="IPR001563">
    <property type="entry name" value="Peptidase_S10"/>
</dbReference>
<evidence type="ECO:0000313" key="6">
    <source>
        <dbReference type="EMBL" id="PGH01332.1"/>
    </source>
</evidence>
<keyword evidence="2" id="KW-0121">Carboxypeptidase</keyword>
<keyword evidence="7" id="KW-1185">Reference proteome</keyword>
<keyword evidence="4" id="KW-0378">Hydrolase</keyword>
<evidence type="ECO:0000256" key="4">
    <source>
        <dbReference type="ARBA" id="ARBA00022801"/>
    </source>
</evidence>
<protein>
    <submittedName>
        <fullName evidence="6">Uncharacterized protein</fullName>
    </submittedName>
</protein>
<keyword evidence="5" id="KW-0325">Glycoprotein</keyword>
<dbReference type="GO" id="GO:0004185">
    <property type="term" value="F:serine-type carboxypeptidase activity"/>
    <property type="evidence" value="ECO:0007669"/>
    <property type="project" value="InterPro"/>
</dbReference>
<organism evidence="6 7">
    <name type="scientific">Polytolypa hystricis (strain UAMH7299)</name>
    <dbReference type="NCBI Taxonomy" id="1447883"/>
    <lineage>
        <taxon>Eukaryota</taxon>
        <taxon>Fungi</taxon>
        <taxon>Dikarya</taxon>
        <taxon>Ascomycota</taxon>
        <taxon>Pezizomycotina</taxon>
        <taxon>Eurotiomycetes</taxon>
        <taxon>Eurotiomycetidae</taxon>
        <taxon>Onygenales</taxon>
        <taxon>Onygenales incertae sedis</taxon>
        <taxon>Polytolypa</taxon>
    </lineage>
</organism>
<evidence type="ECO:0000256" key="3">
    <source>
        <dbReference type="ARBA" id="ARBA00022670"/>
    </source>
</evidence>
<evidence type="ECO:0000256" key="1">
    <source>
        <dbReference type="ARBA" id="ARBA00009431"/>
    </source>
</evidence>